<dbReference type="GO" id="GO:0071897">
    <property type="term" value="P:DNA biosynthetic process"/>
    <property type="evidence" value="ECO:0007669"/>
    <property type="project" value="UniProtKB-ARBA"/>
</dbReference>
<protein>
    <submittedName>
        <fullName evidence="2">Transposon Ty3-I Gag-Pol polyprotein</fullName>
    </submittedName>
</protein>
<evidence type="ECO:0000259" key="1">
    <source>
        <dbReference type="Pfam" id="PF00078"/>
    </source>
</evidence>
<evidence type="ECO:0000313" key="3">
    <source>
        <dbReference type="Proteomes" id="UP000499080"/>
    </source>
</evidence>
<gene>
    <name evidence="2" type="primary">TY3B-I_973</name>
    <name evidence="2" type="ORF">AVEN_89629_1</name>
</gene>
<sequence length="199" mass="22612">MKLPYLIGTQYLISKIALTIFSIKPFFSTQDLTRVYQQIPVNPADIPKSAITTPFGLFEYVLIHFDLLNVGQTFQRYTHQVLSNLDFCVPYFDDALIASNNAEVHKQHLKQVFERLSQHGLKFNPLKCVLGKPSVKFLGCLIASEGVKPLPETDQAISQFPKPQNIAELKQFLAMLNFYHRCLPNAADTQASLHDFLKK</sequence>
<dbReference type="Gene3D" id="3.30.70.270">
    <property type="match status" value="2"/>
</dbReference>
<accession>A0A4Y2NEN7</accession>
<dbReference type="InterPro" id="IPR000477">
    <property type="entry name" value="RT_dom"/>
</dbReference>
<dbReference type="Gene3D" id="3.10.10.10">
    <property type="entry name" value="HIV Type 1 Reverse Transcriptase, subunit A, domain 1"/>
    <property type="match status" value="1"/>
</dbReference>
<dbReference type="SUPFAM" id="SSF56672">
    <property type="entry name" value="DNA/RNA polymerases"/>
    <property type="match status" value="1"/>
</dbReference>
<dbReference type="PANTHER" id="PTHR37984">
    <property type="entry name" value="PROTEIN CBG26694"/>
    <property type="match status" value="1"/>
</dbReference>
<dbReference type="InterPro" id="IPR043502">
    <property type="entry name" value="DNA/RNA_pol_sf"/>
</dbReference>
<dbReference type="PANTHER" id="PTHR37984:SF5">
    <property type="entry name" value="PROTEIN NYNRIN-LIKE"/>
    <property type="match status" value="1"/>
</dbReference>
<name>A0A4Y2NEN7_ARAVE</name>
<dbReference type="FunFam" id="3.30.70.270:FF:000003">
    <property type="entry name" value="Transposon Ty3-G Gag-Pol polyprotein"/>
    <property type="match status" value="1"/>
</dbReference>
<comment type="caution">
    <text evidence="2">The sequence shown here is derived from an EMBL/GenBank/DDBJ whole genome shotgun (WGS) entry which is preliminary data.</text>
</comment>
<dbReference type="CDD" id="cd01647">
    <property type="entry name" value="RT_LTR"/>
    <property type="match status" value="1"/>
</dbReference>
<feature type="domain" description="Reverse transcriptase" evidence="1">
    <location>
        <begin position="26"/>
        <end position="140"/>
    </location>
</feature>
<reference evidence="2 3" key="1">
    <citation type="journal article" date="2019" name="Sci. Rep.">
        <title>Orb-weaving spider Araneus ventricosus genome elucidates the spidroin gene catalogue.</title>
        <authorList>
            <person name="Kono N."/>
            <person name="Nakamura H."/>
            <person name="Ohtoshi R."/>
            <person name="Moran D.A.P."/>
            <person name="Shinohara A."/>
            <person name="Yoshida Y."/>
            <person name="Fujiwara M."/>
            <person name="Mori M."/>
            <person name="Tomita M."/>
            <person name="Arakawa K."/>
        </authorList>
    </citation>
    <scope>NUCLEOTIDE SEQUENCE [LARGE SCALE GENOMIC DNA]</scope>
</reference>
<dbReference type="Proteomes" id="UP000499080">
    <property type="component" value="Unassembled WGS sequence"/>
</dbReference>
<dbReference type="Pfam" id="PF00078">
    <property type="entry name" value="RVT_1"/>
    <property type="match status" value="1"/>
</dbReference>
<dbReference type="EMBL" id="BGPR01008980">
    <property type="protein sequence ID" value="GBN37234.1"/>
    <property type="molecule type" value="Genomic_DNA"/>
</dbReference>
<dbReference type="OrthoDB" id="6508513at2759"/>
<proteinExistence type="predicted"/>
<organism evidence="2 3">
    <name type="scientific">Araneus ventricosus</name>
    <name type="common">Orbweaver spider</name>
    <name type="synonym">Epeira ventricosa</name>
    <dbReference type="NCBI Taxonomy" id="182803"/>
    <lineage>
        <taxon>Eukaryota</taxon>
        <taxon>Metazoa</taxon>
        <taxon>Ecdysozoa</taxon>
        <taxon>Arthropoda</taxon>
        <taxon>Chelicerata</taxon>
        <taxon>Arachnida</taxon>
        <taxon>Araneae</taxon>
        <taxon>Araneomorphae</taxon>
        <taxon>Entelegynae</taxon>
        <taxon>Araneoidea</taxon>
        <taxon>Araneidae</taxon>
        <taxon>Araneus</taxon>
    </lineage>
</organism>
<keyword evidence="3" id="KW-1185">Reference proteome</keyword>
<dbReference type="InterPro" id="IPR050951">
    <property type="entry name" value="Retrovirus_Pol_polyprotein"/>
</dbReference>
<dbReference type="InterPro" id="IPR043128">
    <property type="entry name" value="Rev_trsase/Diguanyl_cyclase"/>
</dbReference>
<evidence type="ECO:0000313" key="2">
    <source>
        <dbReference type="EMBL" id="GBN37234.1"/>
    </source>
</evidence>
<dbReference type="AlphaFoldDB" id="A0A4Y2NEN7"/>